<feature type="transmembrane region" description="Helical" evidence="7">
    <location>
        <begin position="172"/>
        <end position="190"/>
    </location>
</feature>
<evidence type="ECO:0000259" key="8">
    <source>
        <dbReference type="Pfam" id="PF06738"/>
    </source>
</evidence>
<accession>A0A9D1PBG4</accession>
<dbReference type="InterPro" id="IPR010619">
    <property type="entry name" value="ThrE-like_N"/>
</dbReference>
<feature type="transmembrane region" description="Helical" evidence="7">
    <location>
        <begin position="228"/>
        <end position="252"/>
    </location>
</feature>
<dbReference type="InterPro" id="IPR050539">
    <property type="entry name" value="ThrE_Dicarb/AminoAcid_Exp"/>
</dbReference>
<protein>
    <submittedName>
        <fullName evidence="9">Threonine/serine exporter family protein</fullName>
    </submittedName>
</protein>
<keyword evidence="2" id="KW-1003">Cell membrane</keyword>
<dbReference type="Pfam" id="PF06738">
    <property type="entry name" value="ThrE"/>
    <property type="match status" value="1"/>
</dbReference>
<comment type="subcellular location">
    <subcellularLocation>
        <location evidence="1">Cell membrane</location>
        <topology evidence="1">Multi-pass membrane protein</topology>
    </subcellularLocation>
</comment>
<organism evidence="9 10">
    <name type="scientific">Candidatus Blautia stercorigallinarum</name>
    <dbReference type="NCBI Taxonomy" id="2838501"/>
    <lineage>
        <taxon>Bacteria</taxon>
        <taxon>Bacillati</taxon>
        <taxon>Bacillota</taxon>
        <taxon>Clostridia</taxon>
        <taxon>Lachnospirales</taxon>
        <taxon>Lachnospiraceae</taxon>
        <taxon>Blautia</taxon>
    </lineage>
</organism>
<evidence type="ECO:0000256" key="3">
    <source>
        <dbReference type="ARBA" id="ARBA00022692"/>
    </source>
</evidence>
<keyword evidence="4 7" id="KW-1133">Transmembrane helix</keyword>
<dbReference type="Proteomes" id="UP000886814">
    <property type="component" value="Unassembled WGS sequence"/>
</dbReference>
<dbReference type="GO" id="GO:0005886">
    <property type="term" value="C:plasma membrane"/>
    <property type="evidence" value="ECO:0007669"/>
    <property type="project" value="UniProtKB-SubCell"/>
</dbReference>
<dbReference type="PANTHER" id="PTHR34390">
    <property type="entry name" value="UPF0442 PROTEIN YJJB-RELATED"/>
    <property type="match status" value="1"/>
</dbReference>
<evidence type="ECO:0000256" key="7">
    <source>
        <dbReference type="SAM" id="Phobius"/>
    </source>
</evidence>
<dbReference type="GO" id="GO:0015744">
    <property type="term" value="P:succinate transport"/>
    <property type="evidence" value="ECO:0007669"/>
    <property type="project" value="TreeGrafter"/>
</dbReference>
<dbReference type="AlphaFoldDB" id="A0A9D1PBG4"/>
<evidence type="ECO:0000313" key="10">
    <source>
        <dbReference type="Proteomes" id="UP000886814"/>
    </source>
</evidence>
<dbReference type="GO" id="GO:0022857">
    <property type="term" value="F:transmembrane transporter activity"/>
    <property type="evidence" value="ECO:0007669"/>
    <property type="project" value="InterPro"/>
</dbReference>
<gene>
    <name evidence="9" type="ORF">H9747_02785</name>
</gene>
<evidence type="ECO:0000313" key="9">
    <source>
        <dbReference type="EMBL" id="HIV37916.1"/>
    </source>
</evidence>
<feature type="transmembrane region" description="Helical" evidence="7">
    <location>
        <begin position="118"/>
        <end position="136"/>
    </location>
</feature>
<name>A0A9D1PBG4_9FIRM</name>
<evidence type="ECO:0000256" key="4">
    <source>
        <dbReference type="ARBA" id="ARBA00022989"/>
    </source>
</evidence>
<evidence type="ECO:0000256" key="6">
    <source>
        <dbReference type="ARBA" id="ARBA00034125"/>
    </source>
</evidence>
<evidence type="ECO:0000256" key="2">
    <source>
        <dbReference type="ARBA" id="ARBA00022475"/>
    </source>
</evidence>
<feature type="domain" description="Threonine/serine exporter-like N-terminal" evidence="8">
    <location>
        <begin position="10"/>
        <end position="251"/>
    </location>
</feature>
<reference evidence="9" key="1">
    <citation type="journal article" date="2021" name="PeerJ">
        <title>Extensive microbial diversity within the chicken gut microbiome revealed by metagenomics and culture.</title>
        <authorList>
            <person name="Gilroy R."/>
            <person name="Ravi A."/>
            <person name="Getino M."/>
            <person name="Pursley I."/>
            <person name="Horton D.L."/>
            <person name="Alikhan N.F."/>
            <person name="Baker D."/>
            <person name="Gharbi K."/>
            <person name="Hall N."/>
            <person name="Watson M."/>
            <person name="Adriaenssens E.M."/>
            <person name="Foster-Nyarko E."/>
            <person name="Jarju S."/>
            <person name="Secka A."/>
            <person name="Antonio M."/>
            <person name="Oren A."/>
            <person name="Chaudhuri R.R."/>
            <person name="La Ragione R."/>
            <person name="Hildebrand F."/>
            <person name="Pallen M.J."/>
        </authorList>
    </citation>
    <scope>NUCLEOTIDE SEQUENCE</scope>
    <source>
        <strain evidence="9">CHK195-9823</strain>
    </source>
</reference>
<keyword evidence="3 7" id="KW-0812">Transmembrane</keyword>
<dbReference type="EMBL" id="DXIQ01000017">
    <property type="protein sequence ID" value="HIV37916.1"/>
    <property type="molecule type" value="Genomic_DNA"/>
</dbReference>
<keyword evidence="5 7" id="KW-0472">Membrane</keyword>
<comment type="caution">
    <text evidence="9">The sequence shown here is derived from an EMBL/GenBank/DDBJ whole genome shotgun (WGS) entry which is preliminary data.</text>
</comment>
<evidence type="ECO:0000256" key="1">
    <source>
        <dbReference type="ARBA" id="ARBA00004651"/>
    </source>
</evidence>
<reference evidence="9" key="2">
    <citation type="submission" date="2021-04" db="EMBL/GenBank/DDBJ databases">
        <authorList>
            <person name="Gilroy R."/>
        </authorList>
    </citation>
    <scope>NUCLEOTIDE SEQUENCE</scope>
    <source>
        <strain evidence="9">CHK195-9823</strain>
    </source>
</reference>
<evidence type="ECO:0000256" key="5">
    <source>
        <dbReference type="ARBA" id="ARBA00023136"/>
    </source>
</evidence>
<comment type="similarity">
    <text evidence="6">Belongs to the ThrE exporter (TC 2.A.79) family.</text>
</comment>
<proteinExistence type="inferred from homology"/>
<dbReference type="PANTHER" id="PTHR34390:SF2">
    <property type="entry name" value="SUCCINATE TRANSPORTER SUBUNIT YJJP-RELATED"/>
    <property type="match status" value="1"/>
</dbReference>
<sequence>MENYDKEVLDLAMEAGRILLDAGAEIFRVEETIQRIAKAFGIEKCSTFVLSTGIFITAENQEGQIYASVKHIPISGAKLHRIAAVNQLSREIVEGKYTVKEAEEKLEIIKHMPGKRGIVQMFASGVGSGCFCYLLGGNLEDMAAAFLSGFLLYALILGFGKREKRTSKIVTNLAGGFCVSFFAVFFYRLGLGNAPGSILVGSVMPLVPGVSLVNAVRDFADGDYIGGGVRFLDALMVALGIAMGVGIMYFLYYNLTGGILL</sequence>
<feature type="transmembrane region" description="Helical" evidence="7">
    <location>
        <begin position="142"/>
        <end position="160"/>
    </location>
</feature>